<gene>
    <name evidence="1" type="ORF">IFM89_009144</name>
</gene>
<dbReference type="EMBL" id="JADFTS010000005">
    <property type="protein sequence ID" value="KAF9604708.1"/>
    <property type="molecule type" value="Genomic_DNA"/>
</dbReference>
<name>A0A835HWT0_9MAGN</name>
<dbReference type="Proteomes" id="UP000631114">
    <property type="component" value="Unassembled WGS sequence"/>
</dbReference>
<evidence type="ECO:0000313" key="2">
    <source>
        <dbReference type="Proteomes" id="UP000631114"/>
    </source>
</evidence>
<keyword evidence="2" id="KW-1185">Reference proteome</keyword>
<comment type="caution">
    <text evidence="1">The sequence shown here is derived from an EMBL/GenBank/DDBJ whole genome shotgun (WGS) entry which is preliminary data.</text>
</comment>
<organism evidence="1 2">
    <name type="scientific">Coptis chinensis</name>
    <dbReference type="NCBI Taxonomy" id="261450"/>
    <lineage>
        <taxon>Eukaryota</taxon>
        <taxon>Viridiplantae</taxon>
        <taxon>Streptophyta</taxon>
        <taxon>Embryophyta</taxon>
        <taxon>Tracheophyta</taxon>
        <taxon>Spermatophyta</taxon>
        <taxon>Magnoliopsida</taxon>
        <taxon>Ranunculales</taxon>
        <taxon>Ranunculaceae</taxon>
        <taxon>Coptidoideae</taxon>
        <taxon>Coptis</taxon>
    </lineage>
</organism>
<protein>
    <recommendedName>
        <fullName evidence="3">RRM domain-containing protein</fullName>
    </recommendedName>
</protein>
<reference evidence="1 2" key="1">
    <citation type="submission" date="2020-10" db="EMBL/GenBank/DDBJ databases">
        <title>The Coptis chinensis genome and diversification of protoberbering-type alkaloids.</title>
        <authorList>
            <person name="Wang B."/>
            <person name="Shu S."/>
            <person name="Song C."/>
            <person name="Liu Y."/>
        </authorList>
    </citation>
    <scope>NUCLEOTIDE SEQUENCE [LARGE SCALE GENOMIC DNA]</scope>
    <source>
        <strain evidence="1">HL-2020</strain>
        <tissue evidence="1">Leaf</tissue>
    </source>
</reference>
<sequence length="339" mass="38237">MAYNVSNEELHSFHSIDRDLFTRLVVHLCRDPFQTMRIMALWLWLEEAGYPSIILSLQTLPDHVVNYVADEALTILDSLETANLPPPTCATVPMTFNFINQEVSLQLLHEFRVYVLDGIAKVLCEVCSRVFGDIRQGGSDGTGQNVVTNQVPELLVVTEGARPGMIVPVVPFIRHGLHPAFHPLFHFQGFGPVAFHQQPNVPVIPDVPMLFGEGSHAGLVNNGQFEVGESSNTTNQAVNPIVQFPAPNEEYAPEDRTMFMTFSRGYPISEEELRTYLMRSYGDVVEVIHMEDSRPNTQALYARVVFRSSATVAAMLNGRERVKFVIKGKHVWTRRYIRR</sequence>
<evidence type="ECO:0000313" key="1">
    <source>
        <dbReference type="EMBL" id="KAF9604708.1"/>
    </source>
</evidence>
<proteinExistence type="predicted"/>
<accession>A0A835HWT0</accession>
<dbReference type="OrthoDB" id="1882251at2759"/>
<dbReference type="AlphaFoldDB" id="A0A835HWT0"/>
<dbReference type="PANTHER" id="PTHR33527">
    <property type="entry name" value="OS07G0274300 PROTEIN"/>
    <property type="match status" value="1"/>
</dbReference>
<dbReference type="PANTHER" id="PTHR33527:SF18">
    <property type="entry name" value="F13O11.17 PROTEIN"/>
    <property type="match status" value="1"/>
</dbReference>
<evidence type="ECO:0008006" key="3">
    <source>
        <dbReference type="Google" id="ProtNLM"/>
    </source>
</evidence>